<evidence type="ECO:0000256" key="3">
    <source>
        <dbReference type="ARBA" id="ARBA00022695"/>
    </source>
</evidence>
<keyword evidence="9" id="KW-1185">Reference proteome</keyword>
<evidence type="ECO:0000256" key="1">
    <source>
        <dbReference type="ARBA" id="ARBA00012417"/>
    </source>
</evidence>
<comment type="catalytic activity">
    <reaction evidence="7">
        <text>DNA(n) + a 2'-deoxyribonucleoside 5'-triphosphate = DNA(n+1) + diphosphate</text>
        <dbReference type="Rhea" id="RHEA:22508"/>
        <dbReference type="Rhea" id="RHEA-COMP:17339"/>
        <dbReference type="Rhea" id="RHEA-COMP:17340"/>
        <dbReference type="ChEBI" id="CHEBI:33019"/>
        <dbReference type="ChEBI" id="CHEBI:61560"/>
        <dbReference type="ChEBI" id="CHEBI:173112"/>
        <dbReference type="EC" id="2.7.7.7"/>
    </reaction>
</comment>
<dbReference type="SUPFAM" id="SSF48019">
    <property type="entry name" value="post-AAA+ oligomerization domain-like"/>
    <property type="match status" value="1"/>
</dbReference>
<gene>
    <name evidence="8" type="ORF">GCM10011273_06110</name>
</gene>
<dbReference type="EMBL" id="BMZB01000001">
    <property type="protein sequence ID" value="GGZ23815.1"/>
    <property type="molecule type" value="Genomic_DNA"/>
</dbReference>
<accession>A0A918PWZ7</accession>
<dbReference type="InterPro" id="IPR005790">
    <property type="entry name" value="DNA_polIII_delta"/>
</dbReference>
<name>A0A918PWZ7_9CAUL</name>
<dbReference type="InterPro" id="IPR027417">
    <property type="entry name" value="P-loop_NTPase"/>
</dbReference>
<dbReference type="GO" id="GO:0006261">
    <property type="term" value="P:DNA-templated DNA replication"/>
    <property type="evidence" value="ECO:0007669"/>
    <property type="project" value="TreeGrafter"/>
</dbReference>
<dbReference type="SUPFAM" id="SSF52540">
    <property type="entry name" value="P-loop containing nucleoside triphosphate hydrolases"/>
    <property type="match status" value="1"/>
</dbReference>
<evidence type="ECO:0000313" key="9">
    <source>
        <dbReference type="Proteomes" id="UP000662572"/>
    </source>
</evidence>
<dbReference type="NCBIfam" id="TIGR01128">
    <property type="entry name" value="holA"/>
    <property type="match status" value="1"/>
</dbReference>
<evidence type="ECO:0000256" key="7">
    <source>
        <dbReference type="ARBA" id="ARBA00049244"/>
    </source>
</evidence>
<keyword evidence="5" id="KW-0239">DNA-directed DNA polymerase</keyword>
<evidence type="ECO:0000256" key="4">
    <source>
        <dbReference type="ARBA" id="ARBA00022705"/>
    </source>
</evidence>
<organism evidence="8 9">
    <name type="scientific">Asticcacaulis endophyticus</name>
    <dbReference type="NCBI Taxonomy" id="1395890"/>
    <lineage>
        <taxon>Bacteria</taxon>
        <taxon>Pseudomonadati</taxon>
        <taxon>Pseudomonadota</taxon>
        <taxon>Alphaproteobacteria</taxon>
        <taxon>Caulobacterales</taxon>
        <taxon>Caulobacteraceae</taxon>
        <taxon>Asticcacaulis</taxon>
    </lineage>
</organism>
<keyword evidence="2" id="KW-0808">Transferase</keyword>
<evidence type="ECO:0000313" key="8">
    <source>
        <dbReference type="EMBL" id="GGZ23815.1"/>
    </source>
</evidence>
<reference evidence="8" key="1">
    <citation type="journal article" date="2014" name="Int. J. Syst. Evol. Microbiol.">
        <title>Complete genome sequence of Corynebacterium casei LMG S-19264T (=DSM 44701T), isolated from a smear-ripened cheese.</title>
        <authorList>
            <consortium name="US DOE Joint Genome Institute (JGI-PGF)"/>
            <person name="Walter F."/>
            <person name="Albersmeier A."/>
            <person name="Kalinowski J."/>
            <person name="Ruckert C."/>
        </authorList>
    </citation>
    <scope>NUCLEOTIDE SEQUENCE</scope>
    <source>
        <strain evidence="8">KCTC 32296</strain>
    </source>
</reference>
<keyword evidence="4" id="KW-0235">DNA replication</keyword>
<dbReference type="PANTHER" id="PTHR34388">
    <property type="entry name" value="DNA POLYMERASE III SUBUNIT DELTA"/>
    <property type="match status" value="1"/>
</dbReference>
<dbReference type="PANTHER" id="PTHR34388:SF1">
    <property type="entry name" value="DNA POLYMERASE III SUBUNIT DELTA"/>
    <property type="match status" value="1"/>
</dbReference>
<dbReference type="GO" id="GO:0003677">
    <property type="term" value="F:DNA binding"/>
    <property type="evidence" value="ECO:0007669"/>
    <property type="project" value="InterPro"/>
</dbReference>
<comment type="similarity">
    <text evidence="6">Belongs to the DNA polymerase HolA subunit family.</text>
</comment>
<reference evidence="8" key="2">
    <citation type="submission" date="2020-09" db="EMBL/GenBank/DDBJ databases">
        <authorList>
            <person name="Sun Q."/>
            <person name="Kim S."/>
        </authorList>
    </citation>
    <scope>NUCLEOTIDE SEQUENCE</scope>
    <source>
        <strain evidence="8">KCTC 32296</strain>
    </source>
</reference>
<evidence type="ECO:0000256" key="5">
    <source>
        <dbReference type="ARBA" id="ARBA00022932"/>
    </source>
</evidence>
<protein>
    <recommendedName>
        <fullName evidence="1">DNA-directed DNA polymerase</fullName>
        <ecNumber evidence="1">2.7.7.7</ecNumber>
    </recommendedName>
</protein>
<comment type="caution">
    <text evidence="8">The sequence shown here is derived from an EMBL/GenBank/DDBJ whole genome shotgun (WGS) entry which is preliminary data.</text>
</comment>
<dbReference type="AlphaFoldDB" id="A0A918PWZ7"/>
<dbReference type="InterPro" id="IPR008921">
    <property type="entry name" value="DNA_pol3_clamp-load_cplx_C"/>
</dbReference>
<dbReference type="EC" id="2.7.7.7" evidence="1"/>
<evidence type="ECO:0000256" key="2">
    <source>
        <dbReference type="ARBA" id="ARBA00022679"/>
    </source>
</evidence>
<dbReference type="GO" id="GO:0009360">
    <property type="term" value="C:DNA polymerase III complex"/>
    <property type="evidence" value="ECO:0007669"/>
    <property type="project" value="TreeGrafter"/>
</dbReference>
<dbReference type="Gene3D" id="3.40.50.300">
    <property type="entry name" value="P-loop containing nucleotide triphosphate hydrolases"/>
    <property type="match status" value="1"/>
</dbReference>
<dbReference type="RefSeq" id="WP_189484882.1">
    <property type="nucleotide sequence ID" value="NZ_BMZB01000001.1"/>
</dbReference>
<dbReference type="Gene3D" id="1.20.272.10">
    <property type="match status" value="1"/>
</dbReference>
<proteinExistence type="inferred from homology"/>
<sequence length="350" mass="38207">MKLVKRPEIEAFLAKPQAPINACLIYGKDRGQVLERANLLASKIVADPKDPFNVSILTDSDIDHDPAKLDDELTAQSLMGGRRLVRIKFSSEKATLDKAIAASLKAHAAGEFNPDAFFLIEAGGLGTDSALRRQADNDKNVASIACYEDEAGDVARMTRETLQQNDVSLSPEALDIFVARLPRERGVARQEIERLCLFIGPGSKRTLDAKTLEDFLGVEPEASLFQAAQDAFSGKMKPAQAALRRAFAEGEAGTDAVRALSGHFAKIRLIQTLIGQGIGAKEAAKSAGVFWKQEAEFLRQVRSWREDVLDPIARELIETDKACKSTGMPDLLISERLYMSIAGRAKRLGL</sequence>
<dbReference type="GO" id="GO:0003887">
    <property type="term" value="F:DNA-directed DNA polymerase activity"/>
    <property type="evidence" value="ECO:0007669"/>
    <property type="project" value="UniProtKB-KW"/>
</dbReference>
<keyword evidence="3" id="KW-0548">Nucleotidyltransferase</keyword>
<dbReference type="Proteomes" id="UP000662572">
    <property type="component" value="Unassembled WGS sequence"/>
</dbReference>
<evidence type="ECO:0000256" key="6">
    <source>
        <dbReference type="ARBA" id="ARBA00034754"/>
    </source>
</evidence>